<dbReference type="InterPro" id="IPR056587">
    <property type="entry name" value="EF_EFCAB10_C"/>
</dbReference>
<dbReference type="SUPFAM" id="SSF47473">
    <property type="entry name" value="EF-hand"/>
    <property type="match status" value="1"/>
</dbReference>
<dbReference type="CDD" id="cd22976">
    <property type="entry name" value="DD_EFCAB10"/>
    <property type="match status" value="1"/>
</dbReference>
<dbReference type="Pfam" id="PF24548">
    <property type="entry name" value="EF_EFCAB10_C"/>
    <property type="match status" value="1"/>
</dbReference>
<dbReference type="InterPro" id="IPR049760">
    <property type="entry name" value="DD_EFCAB10"/>
</dbReference>
<dbReference type="PROSITE" id="PS50222">
    <property type="entry name" value="EF_HAND_2"/>
    <property type="match status" value="1"/>
</dbReference>
<evidence type="ECO:0000313" key="3">
    <source>
        <dbReference type="Proteomes" id="UP001217089"/>
    </source>
</evidence>
<gene>
    <name evidence="2" type="ORF">KUTeg_021317</name>
</gene>
<comment type="caution">
    <text evidence="2">The sequence shown here is derived from an EMBL/GenBank/DDBJ whole genome shotgun (WGS) entry which is preliminary data.</text>
</comment>
<sequence>MSESEKTRQVEAHEYLEQHRVLDLFDNITSQLIYSRPEDPKKFLIEILEKLQKSRGTRLDYPCLFDDTNIQSVFGMLDPTNKGYINKQQYQEALTTLGVKSFNESPEGAEEDKISFDTFLKEARQGLSEASACFRH</sequence>
<dbReference type="InterPro" id="IPR002048">
    <property type="entry name" value="EF_hand_dom"/>
</dbReference>
<evidence type="ECO:0000313" key="2">
    <source>
        <dbReference type="EMBL" id="KAJ8302330.1"/>
    </source>
</evidence>
<proteinExistence type="predicted"/>
<dbReference type="PANTHER" id="PTHR21847">
    <property type="entry name" value="EF-HAND CALCIUM-BINDING DOMAIN-CONTAINING PROTEIN 10"/>
    <property type="match status" value="1"/>
</dbReference>
<protein>
    <recommendedName>
        <fullName evidence="1">EF-hand domain-containing protein</fullName>
    </recommendedName>
</protein>
<dbReference type="InterPro" id="IPR011992">
    <property type="entry name" value="EF-hand-dom_pair"/>
</dbReference>
<dbReference type="EMBL" id="JARBDR010000918">
    <property type="protein sequence ID" value="KAJ8302330.1"/>
    <property type="molecule type" value="Genomic_DNA"/>
</dbReference>
<accession>A0ABQ9EAW9</accession>
<evidence type="ECO:0000259" key="1">
    <source>
        <dbReference type="PROSITE" id="PS50222"/>
    </source>
</evidence>
<feature type="domain" description="EF-hand" evidence="1">
    <location>
        <begin position="65"/>
        <end position="100"/>
    </location>
</feature>
<dbReference type="SUPFAM" id="SSF47391">
    <property type="entry name" value="Dimerization-anchoring domain of cAMP-dependent PK regulatory subunit"/>
    <property type="match status" value="1"/>
</dbReference>
<organism evidence="2 3">
    <name type="scientific">Tegillarca granosa</name>
    <name type="common">Malaysian cockle</name>
    <name type="synonym">Anadara granosa</name>
    <dbReference type="NCBI Taxonomy" id="220873"/>
    <lineage>
        <taxon>Eukaryota</taxon>
        <taxon>Metazoa</taxon>
        <taxon>Spiralia</taxon>
        <taxon>Lophotrochozoa</taxon>
        <taxon>Mollusca</taxon>
        <taxon>Bivalvia</taxon>
        <taxon>Autobranchia</taxon>
        <taxon>Pteriomorphia</taxon>
        <taxon>Arcoida</taxon>
        <taxon>Arcoidea</taxon>
        <taxon>Arcidae</taxon>
        <taxon>Tegillarca</taxon>
    </lineage>
</organism>
<name>A0ABQ9EAW9_TEGGR</name>
<dbReference type="Gene3D" id="1.20.890.10">
    <property type="entry name" value="cAMP-dependent protein kinase regulatory subunit, dimerization-anchoring domain"/>
    <property type="match status" value="1"/>
</dbReference>
<reference evidence="2 3" key="1">
    <citation type="submission" date="2022-12" db="EMBL/GenBank/DDBJ databases">
        <title>Chromosome-level genome of Tegillarca granosa.</title>
        <authorList>
            <person name="Kim J."/>
        </authorList>
    </citation>
    <scope>NUCLEOTIDE SEQUENCE [LARGE SCALE GENOMIC DNA]</scope>
    <source>
        <strain evidence="2">Teg-2019</strain>
        <tissue evidence="2">Adductor muscle</tissue>
    </source>
</reference>
<dbReference type="Proteomes" id="UP001217089">
    <property type="component" value="Unassembled WGS sequence"/>
</dbReference>
<dbReference type="PANTHER" id="PTHR21847:SF1">
    <property type="entry name" value="EF-HAND CALCIUM-BINDING DOMAIN-CONTAINING PROTEIN 10"/>
    <property type="match status" value="1"/>
</dbReference>
<dbReference type="InterPro" id="IPR039879">
    <property type="entry name" value="EFC10"/>
</dbReference>
<keyword evidence="3" id="KW-1185">Reference proteome</keyword>